<organism evidence="2 3">
    <name type="scientific">Cylicostephanus goldi</name>
    <name type="common">Nematode worm</name>
    <dbReference type="NCBI Taxonomy" id="71465"/>
    <lineage>
        <taxon>Eukaryota</taxon>
        <taxon>Metazoa</taxon>
        <taxon>Ecdysozoa</taxon>
        <taxon>Nematoda</taxon>
        <taxon>Chromadorea</taxon>
        <taxon>Rhabditida</taxon>
        <taxon>Rhabditina</taxon>
        <taxon>Rhabditomorpha</taxon>
        <taxon>Strongyloidea</taxon>
        <taxon>Strongylidae</taxon>
        <taxon>Cylicostephanus</taxon>
    </lineage>
</organism>
<evidence type="ECO:0000313" key="2">
    <source>
        <dbReference type="EMBL" id="VDK58951.1"/>
    </source>
</evidence>
<dbReference type="AlphaFoldDB" id="A0A3P6T0D3"/>
<proteinExistence type="predicted"/>
<feature type="region of interest" description="Disordered" evidence="1">
    <location>
        <begin position="1"/>
        <end position="132"/>
    </location>
</feature>
<name>A0A3P6T0D3_CYLGO</name>
<evidence type="ECO:0000313" key="3">
    <source>
        <dbReference type="Proteomes" id="UP000271889"/>
    </source>
</evidence>
<accession>A0A3P6T0D3</accession>
<sequence length="132" mass="13710">MEEYAESASKAEEGDSGLSGVEGQADTGRRDACCSPVRHFPSSARISVRNKPSSRRHTPAGGSSQPSSSRKQHCRSGSAVSCSAASGSCLRSASSGSEGDGADNLFVPARRQRTSSIEYDGEPEQSDADILA</sequence>
<feature type="compositionally biased region" description="Acidic residues" evidence="1">
    <location>
        <begin position="119"/>
        <end position="132"/>
    </location>
</feature>
<gene>
    <name evidence="2" type="ORF">CGOC_LOCUS4494</name>
</gene>
<protein>
    <submittedName>
        <fullName evidence="2">Uncharacterized protein</fullName>
    </submittedName>
</protein>
<dbReference type="OrthoDB" id="197155at2759"/>
<feature type="compositionally biased region" description="Low complexity" evidence="1">
    <location>
        <begin position="76"/>
        <end position="97"/>
    </location>
</feature>
<keyword evidence="3" id="KW-1185">Reference proteome</keyword>
<dbReference type="Proteomes" id="UP000271889">
    <property type="component" value="Unassembled WGS sequence"/>
</dbReference>
<reference evidence="2 3" key="1">
    <citation type="submission" date="2018-11" db="EMBL/GenBank/DDBJ databases">
        <authorList>
            <consortium name="Pathogen Informatics"/>
        </authorList>
    </citation>
    <scope>NUCLEOTIDE SEQUENCE [LARGE SCALE GENOMIC DNA]</scope>
</reference>
<dbReference type="EMBL" id="UYRV01012500">
    <property type="protein sequence ID" value="VDK58951.1"/>
    <property type="molecule type" value="Genomic_DNA"/>
</dbReference>
<evidence type="ECO:0000256" key="1">
    <source>
        <dbReference type="SAM" id="MobiDB-lite"/>
    </source>
</evidence>